<gene>
    <name evidence="2" type="ORF">WDK88_34895</name>
</gene>
<reference evidence="2" key="1">
    <citation type="journal article" date="2021" name="Int. J. Syst. Evol. Microbiol.">
        <title>Bradyrhizobium septentrionale sp. nov. (sv. septentrionale) and Bradyrhizobium quebecense sp. nov. (sv. septentrionale) associated with legumes native to Canada possess rearranged symbiosis genes and numerous insertion sequences.</title>
        <authorList>
            <person name="Bromfield E.S.P."/>
            <person name="Cloutier S."/>
        </authorList>
    </citation>
    <scope>NUCLEOTIDE SEQUENCE</scope>
    <source>
        <strain evidence="2">5S5</strain>
    </source>
</reference>
<dbReference type="InterPro" id="IPR001633">
    <property type="entry name" value="EAL_dom"/>
</dbReference>
<keyword evidence="3" id="KW-1185">Reference proteome</keyword>
<feature type="domain" description="EAL" evidence="1">
    <location>
        <begin position="1"/>
        <end position="103"/>
    </location>
</feature>
<proteinExistence type="predicted"/>
<dbReference type="SUPFAM" id="SSF141868">
    <property type="entry name" value="EAL domain-like"/>
    <property type="match status" value="1"/>
</dbReference>
<organism evidence="2 3">
    <name type="scientific">Bradyrhizobium septentrionale</name>
    <dbReference type="NCBI Taxonomy" id="1404411"/>
    <lineage>
        <taxon>Bacteria</taxon>
        <taxon>Pseudomonadati</taxon>
        <taxon>Pseudomonadota</taxon>
        <taxon>Alphaproteobacteria</taxon>
        <taxon>Hyphomicrobiales</taxon>
        <taxon>Nitrobacteraceae</taxon>
        <taxon>Bradyrhizobium</taxon>
    </lineage>
</organism>
<evidence type="ECO:0000259" key="1">
    <source>
        <dbReference type="PROSITE" id="PS50883"/>
    </source>
</evidence>
<evidence type="ECO:0000313" key="3">
    <source>
        <dbReference type="Proteomes" id="UP001432046"/>
    </source>
</evidence>
<dbReference type="PROSITE" id="PS50883">
    <property type="entry name" value="EAL"/>
    <property type="match status" value="1"/>
</dbReference>
<evidence type="ECO:0000313" key="2">
    <source>
        <dbReference type="EMBL" id="WXC78529.1"/>
    </source>
</evidence>
<protein>
    <submittedName>
        <fullName evidence="2">EAL domain-containing protein</fullName>
    </submittedName>
</protein>
<dbReference type="Proteomes" id="UP001432046">
    <property type="component" value="Chromosome"/>
</dbReference>
<name>A0ABZ2NWM0_9BRAD</name>
<reference evidence="2" key="2">
    <citation type="submission" date="2024-03" db="EMBL/GenBank/DDBJ databases">
        <authorList>
            <person name="Bromfield E.S.P."/>
            <person name="Cloutier S."/>
        </authorList>
    </citation>
    <scope>NUCLEOTIDE SEQUENCE</scope>
    <source>
        <strain evidence="2">5S5</strain>
    </source>
</reference>
<accession>A0ABZ2NWM0</accession>
<dbReference type="Gene3D" id="3.20.20.450">
    <property type="entry name" value="EAL domain"/>
    <property type="match status" value="1"/>
</dbReference>
<sequence>MPECVKFDAIALQPSRFKLIAFCNVRLSHLRDESGALVPPGSFLPAAERYGLMPLIDRWVVRRAFEIIAERKHHPRRVASYAINLSDRRQRFRRLRRRAVRAA</sequence>
<dbReference type="Pfam" id="PF00563">
    <property type="entry name" value="EAL"/>
    <property type="match status" value="1"/>
</dbReference>
<dbReference type="InterPro" id="IPR035919">
    <property type="entry name" value="EAL_sf"/>
</dbReference>
<dbReference type="EMBL" id="CP147711">
    <property type="protein sequence ID" value="WXC78529.1"/>
    <property type="molecule type" value="Genomic_DNA"/>
</dbReference>